<evidence type="ECO:0000256" key="1">
    <source>
        <dbReference type="SAM" id="Phobius"/>
    </source>
</evidence>
<sequence length="71" mass="8103">MIEQLRERERLIADLEYRRAKWRRRELADVTRQRGFLAPVLLAALGLSLVVYGTVIRPTAPAACVPTVRLS</sequence>
<dbReference type="EMBL" id="JBEPNW010000002">
    <property type="protein sequence ID" value="MET3867253.1"/>
    <property type="molecule type" value="Genomic_DNA"/>
</dbReference>
<proteinExistence type="predicted"/>
<keyword evidence="3" id="KW-1185">Reference proteome</keyword>
<evidence type="ECO:0000313" key="3">
    <source>
        <dbReference type="Proteomes" id="UP001549119"/>
    </source>
</evidence>
<accession>A0ABV2NL81</accession>
<comment type="caution">
    <text evidence="2">The sequence shown here is derived from an EMBL/GenBank/DDBJ whole genome shotgun (WGS) entry which is preliminary data.</text>
</comment>
<keyword evidence="1" id="KW-1133">Transmembrane helix</keyword>
<reference evidence="2 3" key="1">
    <citation type="submission" date="2024-06" db="EMBL/GenBank/DDBJ databases">
        <title>Genomics of switchgrass bacterial isolates.</title>
        <authorList>
            <person name="Shade A."/>
        </authorList>
    </citation>
    <scope>NUCLEOTIDE SEQUENCE [LARGE SCALE GENOMIC DNA]</scope>
    <source>
        <strain evidence="2 3">PvP084</strain>
    </source>
</reference>
<keyword evidence="1" id="KW-0812">Transmembrane</keyword>
<name>A0ABV2NL81_9HYPH</name>
<dbReference type="Proteomes" id="UP001549119">
    <property type="component" value="Unassembled WGS sequence"/>
</dbReference>
<feature type="transmembrane region" description="Helical" evidence="1">
    <location>
        <begin position="35"/>
        <end position="55"/>
    </location>
</feature>
<gene>
    <name evidence="2" type="ORF">ABIC20_004562</name>
</gene>
<organism evidence="2 3">
    <name type="scientific">Methylobacterium radiotolerans</name>
    <dbReference type="NCBI Taxonomy" id="31998"/>
    <lineage>
        <taxon>Bacteria</taxon>
        <taxon>Pseudomonadati</taxon>
        <taxon>Pseudomonadota</taxon>
        <taxon>Alphaproteobacteria</taxon>
        <taxon>Hyphomicrobiales</taxon>
        <taxon>Methylobacteriaceae</taxon>
        <taxon>Methylobacterium</taxon>
    </lineage>
</organism>
<protein>
    <submittedName>
        <fullName evidence="2">Uncharacterized protein</fullName>
    </submittedName>
</protein>
<dbReference type="RefSeq" id="WP_063110575.1">
    <property type="nucleotide sequence ID" value="NZ_JBEPNV010000001.1"/>
</dbReference>
<evidence type="ECO:0000313" key="2">
    <source>
        <dbReference type="EMBL" id="MET3867253.1"/>
    </source>
</evidence>
<keyword evidence="1" id="KW-0472">Membrane</keyword>